<organism evidence="1 2">
    <name type="scientific">Actinacidiphila rubida</name>
    <dbReference type="NCBI Taxonomy" id="310780"/>
    <lineage>
        <taxon>Bacteria</taxon>
        <taxon>Bacillati</taxon>
        <taxon>Actinomycetota</taxon>
        <taxon>Actinomycetes</taxon>
        <taxon>Kitasatosporales</taxon>
        <taxon>Streptomycetaceae</taxon>
        <taxon>Actinacidiphila</taxon>
    </lineage>
</organism>
<dbReference type="Proteomes" id="UP000181951">
    <property type="component" value="Unassembled WGS sequence"/>
</dbReference>
<sequence>MDQDQVWYATREDVRSALSSASTARSDEQIDRAIETGSRAVDDLCQRSFAPVLATRYKDWPSLQRTRAWKLYLDRDEVISVQTLTSAGVEIPDTDYYPEPVNSGPPYTRIETRLDRPSMFNTGQTHQRAIAITGVFGYRDDSVTASSLTASIDASQASITIDTPSAVGVGSLLRIGDERLIVTGKTIGNTGQVLQTPLAAKKDAVLLDAADGSRFAKGDVIKLGAESMLVRAVASNQLTVERAFDGTVLDSHSADAIWAATTLTVARGVCGTTAATAASGAPVTRWVAPAQARTLAIAEAMCTLLSEQAGYARTVRAQAGTGTRSVAAITAERDALRQQVADSRLARKIRTRAV</sequence>
<evidence type="ECO:0000313" key="1">
    <source>
        <dbReference type="EMBL" id="SEO83468.1"/>
    </source>
</evidence>
<protein>
    <submittedName>
        <fullName evidence="1">Uncharacterized protein</fullName>
    </submittedName>
</protein>
<dbReference type="OrthoDB" id="3526447at2"/>
<dbReference type="STRING" id="310780.SAMN05216267_104646"/>
<accession>A0A1H8SYM6</accession>
<dbReference type="EMBL" id="FODD01000046">
    <property type="protein sequence ID" value="SEO83468.1"/>
    <property type="molecule type" value="Genomic_DNA"/>
</dbReference>
<name>A0A1H8SYM6_9ACTN</name>
<dbReference type="RefSeq" id="WP_069462405.1">
    <property type="nucleotide sequence ID" value="NZ_FODD01000046.1"/>
</dbReference>
<evidence type="ECO:0000313" key="2">
    <source>
        <dbReference type="Proteomes" id="UP000181951"/>
    </source>
</evidence>
<dbReference type="AlphaFoldDB" id="A0A1H8SYM6"/>
<proteinExistence type="predicted"/>
<gene>
    <name evidence="1" type="ORF">SAMN05216267_104646</name>
</gene>
<keyword evidence="2" id="KW-1185">Reference proteome</keyword>
<reference evidence="1 2" key="1">
    <citation type="submission" date="2016-10" db="EMBL/GenBank/DDBJ databases">
        <authorList>
            <person name="de Groot N.N."/>
        </authorList>
    </citation>
    <scope>NUCLEOTIDE SEQUENCE [LARGE SCALE GENOMIC DNA]</scope>
    <source>
        <strain evidence="1 2">CGMCC 4.2026</strain>
    </source>
</reference>